<organism evidence="2 3">
    <name type="scientific">Peronospora matthiolae</name>
    <dbReference type="NCBI Taxonomy" id="2874970"/>
    <lineage>
        <taxon>Eukaryota</taxon>
        <taxon>Sar</taxon>
        <taxon>Stramenopiles</taxon>
        <taxon>Oomycota</taxon>
        <taxon>Peronosporomycetes</taxon>
        <taxon>Peronosporales</taxon>
        <taxon>Peronosporaceae</taxon>
        <taxon>Peronospora</taxon>
    </lineage>
</organism>
<sequence length="52" mass="6617">MQKKEAMLDRPSIRVAHAKERYEEELRRLREEEEEEKRIHREEVAERERQRQ</sequence>
<dbReference type="AlphaFoldDB" id="A0AAV1UWE7"/>
<reference evidence="2" key="1">
    <citation type="submission" date="2024-01" db="EMBL/GenBank/DDBJ databases">
        <authorList>
            <person name="Webb A."/>
        </authorList>
    </citation>
    <scope>NUCLEOTIDE SEQUENCE</scope>
    <source>
        <strain evidence="2">Pm1</strain>
    </source>
</reference>
<feature type="region of interest" description="Disordered" evidence="1">
    <location>
        <begin position="27"/>
        <end position="52"/>
    </location>
</feature>
<evidence type="ECO:0000256" key="1">
    <source>
        <dbReference type="SAM" id="MobiDB-lite"/>
    </source>
</evidence>
<evidence type="ECO:0000313" key="3">
    <source>
        <dbReference type="Proteomes" id="UP001162060"/>
    </source>
</evidence>
<comment type="caution">
    <text evidence="2">The sequence shown here is derived from an EMBL/GenBank/DDBJ whole genome shotgun (WGS) entry which is preliminary data.</text>
</comment>
<accession>A0AAV1UWE7</accession>
<dbReference type="Proteomes" id="UP001162060">
    <property type="component" value="Unassembled WGS sequence"/>
</dbReference>
<protein>
    <submittedName>
        <fullName evidence="2">Uncharacterized protein</fullName>
    </submittedName>
</protein>
<proteinExistence type="predicted"/>
<dbReference type="EMBL" id="CAKLBY020000227">
    <property type="protein sequence ID" value="CAK7937543.1"/>
    <property type="molecule type" value="Genomic_DNA"/>
</dbReference>
<name>A0AAV1UWE7_9STRA</name>
<evidence type="ECO:0000313" key="2">
    <source>
        <dbReference type="EMBL" id="CAK7937543.1"/>
    </source>
</evidence>
<gene>
    <name evidence="2" type="ORF">PM001_LOCUS22693</name>
</gene>